<sequence length="983" mass="108751">MFTPPPVSRPSGPSNGQPQTTILQPLTSLLGDLPSSSDHEWSSPVVGSPSQKAACRQQKATITQLNTMARQEAAEVARVQAIALQEAEGQQQAAQQVEELAEKTKRDGCEEALQCLVDFRLSIRDLILYVSDPKYQQRELRWFGFFIRKGDVEQVLDWWISSENSATGWRIVKDWAVKYVCSVVNQEAQKITASGDLQTQNKPIDAASFLDNDLSRIYKYLCEKASVVMTIAKSFATTSRQIMEGTPARMLRKERSIAAALVQLLSEHSQSNNTLKKINAVYFYASGAQRQAIAVLSHLGITEAYSTLTTKGTLTPQRAIPTQPPSIPATSKTKALAKPGTLHRLSASMQDMAWSVAATGLNGHVYDNINMMFRSAEQVIGCHDSQENGTCATIWPLWKASIEHMKTVDLTKSFNRAPPLSLKDVILTPDENNFFCKCQEHTILRIIITHGGEKFKKFAKDLDKSQPKSLDKIEVHKTPLHPLPAMDIEEATILGNSKVVQAIFDELGVDTSPGQEGGYPGFGWGIWMPGLFHAKIANMHGFVVTHWGRQNVSNPGSLVFHNTCLNRLPITLTSLPPFCTCRDLVFVSLYSRILHCLLLVSKKDSLDDYAQSATWETLVNNAQAILAKYSSTQVISDLREARRRNGPVGNGDMIFENAFTDAVKSGDLGRVFLVLKAWALQFHGTGRTKYAHEMLHLLHNLQHVWPKPLRDIIMNNWLLNPTGKPNSFVEVDLVQEHLNYWIKVFYKAHGSAASWEWAGMIAPCITLLRDLAHKMHALLGDDQGTKHEPMDLTRDIPILMISLKDHAVYVKKDGQTFEDPLDKPVVDAMTSGIESLVNGNTSPLLEYNKSFQYLQARRHMKPLIGSSYLPEPDETTAVASSAPPPSLLVPHSGLNGVSTQPAVATESQPPGVEPVLSRDDPEYQSKGQGEGQGEGQDEGPFEDTLTRADEGDVSFEMDSDMGLGDSWVGLHVDANDDSDDEPI</sequence>
<protein>
    <recommendedName>
        <fullName evidence="2">DUF6589 domain-containing protein</fullName>
    </recommendedName>
</protein>
<dbReference type="EMBL" id="KL197743">
    <property type="protein sequence ID" value="KDQ51992.1"/>
    <property type="molecule type" value="Genomic_DNA"/>
</dbReference>
<dbReference type="STRING" id="933084.A0A067PLW2"/>
<dbReference type="Pfam" id="PF20231">
    <property type="entry name" value="DUF6589"/>
    <property type="match status" value="2"/>
</dbReference>
<feature type="region of interest" description="Disordered" evidence="1">
    <location>
        <begin position="865"/>
        <end position="983"/>
    </location>
</feature>
<proteinExistence type="predicted"/>
<evidence type="ECO:0000256" key="1">
    <source>
        <dbReference type="SAM" id="MobiDB-lite"/>
    </source>
</evidence>
<dbReference type="Proteomes" id="UP000027265">
    <property type="component" value="Unassembled WGS sequence"/>
</dbReference>
<feature type="domain" description="DUF6589" evidence="2">
    <location>
        <begin position="415"/>
        <end position="511"/>
    </location>
</feature>
<dbReference type="InterPro" id="IPR046496">
    <property type="entry name" value="DUF6589"/>
</dbReference>
<dbReference type="OrthoDB" id="2496395at2759"/>
<dbReference type="AlphaFoldDB" id="A0A067PLW2"/>
<feature type="compositionally biased region" description="Polar residues" evidence="1">
    <location>
        <begin position="895"/>
        <end position="908"/>
    </location>
</feature>
<gene>
    <name evidence="3" type="ORF">JAAARDRAFT_62157</name>
</gene>
<evidence type="ECO:0000259" key="2">
    <source>
        <dbReference type="Pfam" id="PF20231"/>
    </source>
</evidence>
<organism evidence="3 4">
    <name type="scientific">Jaapia argillacea MUCL 33604</name>
    <dbReference type="NCBI Taxonomy" id="933084"/>
    <lineage>
        <taxon>Eukaryota</taxon>
        <taxon>Fungi</taxon>
        <taxon>Dikarya</taxon>
        <taxon>Basidiomycota</taxon>
        <taxon>Agaricomycotina</taxon>
        <taxon>Agaricomycetes</taxon>
        <taxon>Agaricomycetidae</taxon>
        <taxon>Jaapiales</taxon>
        <taxon>Jaapiaceae</taxon>
        <taxon>Jaapia</taxon>
    </lineage>
</organism>
<feature type="region of interest" description="Disordered" evidence="1">
    <location>
        <begin position="1"/>
        <end position="52"/>
    </location>
</feature>
<dbReference type="InParanoid" id="A0A067PLW2"/>
<evidence type="ECO:0000313" key="4">
    <source>
        <dbReference type="Proteomes" id="UP000027265"/>
    </source>
</evidence>
<accession>A0A067PLW2</accession>
<evidence type="ECO:0000313" key="3">
    <source>
        <dbReference type="EMBL" id="KDQ51992.1"/>
    </source>
</evidence>
<feature type="domain" description="DUF6589" evidence="2">
    <location>
        <begin position="516"/>
        <end position="787"/>
    </location>
</feature>
<feature type="region of interest" description="Disordered" evidence="1">
    <location>
        <begin position="315"/>
        <end position="334"/>
    </location>
</feature>
<dbReference type="HOGENOM" id="CLU_007061_1_0_1"/>
<name>A0A067PLW2_9AGAM</name>
<reference evidence="4" key="1">
    <citation type="journal article" date="2014" name="Proc. Natl. Acad. Sci. U.S.A.">
        <title>Extensive sampling of basidiomycete genomes demonstrates inadequacy of the white-rot/brown-rot paradigm for wood decay fungi.</title>
        <authorList>
            <person name="Riley R."/>
            <person name="Salamov A.A."/>
            <person name="Brown D.W."/>
            <person name="Nagy L.G."/>
            <person name="Floudas D."/>
            <person name="Held B.W."/>
            <person name="Levasseur A."/>
            <person name="Lombard V."/>
            <person name="Morin E."/>
            <person name="Otillar R."/>
            <person name="Lindquist E.A."/>
            <person name="Sun H."/>
            <person name="LaButti K.M."/>
            <person name="Schmutz J."/>
            <person name="Jabbour D."/>
            <person name="Luo H."/>
            <person name="Baker S.E."/>
            <person name="Pisabarro A.G."/>
            <person name="Walton J.D."/>
            <person name="Blanchette R.A."/>
            <person name="Henrissat B."/>
            <person name="Martin F."/>
            <person name="Cullen D."/>
            <person name="Hibbett D.S."/>
            <person name="Grigoriev I.V."/>
        </authorList>
    </citation>
    <scope>NUCLEOTIDE SEQUENCE [LARGE SCALE GENOMIC DNA]</scope>
    <source>
        <strain evidence="4">MUCL 33604</strain>
    </source>
</reference>
<feature type="compositionally biased region" description="Polar residues" evidence="1">
    <location>
        <begin position="11"/>
        <end position="27"/>
    </location>
</feature>
<keyword evidence="4" id="KW-1185">Reference proteome</keyword>